<evidence type="ECO:0000256" key="1">
    <source>
        <dbReference type="ARBA" id="ARBA00004141"/>
    </source>
</evidence>
<evidence type="ECO:0000256" key="6">
    <source>
        <dbReference type="SAM" id="Phobius"/>
    </source>
</evidence>
<evidence type="ECO:0000313" key="8">
    <source>
        <dbReference type="Proteomes" id="UP000237144"/>
    </source>
</evidence>
<gene>
    <name evidence="7" type="ORF">BMF94_0853</name>
</gene>
<protein>
    <submittedName>
        <fullName evidence="7">Divalent metal ion transporter</fullName>
    </submittedName>
</protein>
<keyword evidence="8" id="KW-1185">Reference proteome</keyword>
<dbReference type="GO" id="GO:0015086">
    <property type="term" value="F:cadmium ion transmembrane transporter activity"/>
    <property type="evidence" value="ECO:0007669"/>
    <property type="project" value="TreeGrafter"/>
</dbReference>
<feature type="compositionally biased region" description="Acidic residues" evidence="5">
    <location>
        <begin position="382"/>
        <end position="405"/>
    </location>
</feature>
<evidence type="ECO:0000256" key="4">
    <source>
        <dbReference type="ARBA" id="ARBA00023136"/>
    </source>
</evidence>
<dbReference type="STRING" id="741276.A0A2S5BH83"/>
<feature type="transmembrane region" description="Helical" evidence="6">
    <location>
        <begin position="682"/>
        <end position="700"/>
    </location>
</feature>
<feature type="transmembrane region" description="Helical" evidence="6">
    <location>
        <begin position="269"/>
        <end position="292"/>
    </location>
</feature>
<feature type="transmembrane region" description="Helical" evidence="6">
    <location>
        <begin position="639"/>
        <end position="661"/>
    </location>
</feature>
<feature type="transmembrane region" description="Helical" evidence="6">
    <location>
        <begin position="347"/>
        <end position="368"/>
    </location>
</feature>
<sequence>MSIYSITRHCFFASCSAASHVTVCGDPGLVRRLWLARHSEPRTHSDAMQGPVLASHRTMRSTTPDLVPPRGNAKGSAAVPTSAGQSDHIALGRFHTRRLSQTARRDRAGSQDDRPGAADGPDRQDDTGGEGPEPKKTPVQRLLATLKRHLAFVGPGIIASVAYLDPGNYVTDLAAGSQYGYSHLFVVLFAGLMALLFQILSTRLGCVSDYDLATHCRFALYDRPGPYKLWYRWGALYPLWFMAEAGIIMTDLAELLGSAIAINLLIPAIPLWACVLLTSLDVFLILLIFNQYPSRTMTKSMRAFEILIGLLVLTVLASFVAMLVKVSPDWGKAFYGFVPSSGIINNGAIYIAVGIIGATVMPHAFYIGSKMATMRRLRPEQYGEEPNPDDYDSDEYFSDDEDDEDDVKKSEAATAAATTETDRPGRTRTRSAGSDEPVRPWVPFLHLPQPMRLPSVGFDLSKLSRIRTDSRDRSKGTQAAPAIPKRRRSRRASNLSGNGAPRTPEATVGPHALHPASSRPHAGIDDIIVLAEREDPDPELDEPTKGVDKGDSDAAAKKPTRRPGSRRPGPTLACVRAHLNHACIDVAGSLLGFALVVNSAILILGAAVFYYGSGRTTSGTQVSDLFDAYYLIRQYLGQALAYVFAIALLTAGQSASLTVTLSGQIVSEGMIRWRTKPWKRRLVTRCIGIVPSLAVAVSVGRHGIDVLLVGSQVALSIVLTFVLVPLIIFTSQHSVMAVPINKEAAARRDEVFPPPRAPPVPEPATASETSSDLARAASALFKLLDPRAVAWRRLGKTLNPIRRRSPPPEGFVSYANSVPVIYLCCALWCIIGICNVYALYQVANP</sequence>
<feature type="compositionally biased region" description="Basic and acidic residues" evidence="5">
    <location>
        <begin position="542"/>
        <end position="556"/>
    </location>
</feature>
<dbReference type="GO" id="GO:0005886">
    <property type="term" value="C:plasma membrane"/>
    <property type="evidence" value="ECO:0007669"/>
    <property type="project" value="TreeGrafter"/>
</dbReference>
<feature type="transmembrane region" description="Helical" evidence="6">
    <location>
        <begin position="304"/>
        <end position="327"/>
    </location>
</feature>
<dbReference type="GO" id="GO:0005384">
    <property type="term" value="F:manganese ion transmembrane transporter activity"/>
    <property type="evidence" value="ECO:0007669"/>
    <property type="project" value="TreeGrafter"/>
</dbReference>
<organism evidence="7 8">
    <name type="scientific">Rhodotorula taiwanensis</name>
    <dbReference type="NCBI Taxonomy" id="741276"/>
    <lineage>
        <taxon>Eukaryota</taxon>
        <taxon>Fungi</taxon>
        <taxon>Dikarya</taxon>
        <taxon>Basidiomycota</taxon>
        <taxon>Pucciniomycotina</taxon>
        <taxon>Microbotryomycetes</taxon>
        <taxon>Sporidiobolales</taxon>
        <taxon>Sporidiobolaceae</taxon>
        <taxon>Rhodotorula</taxon>
    </lineage>
</organism>
<evidence type="ECO:0000313" key="7">
    <source>
        <dbReference type="EMBL" id="POY76130.1"/>
    </source>
</evidence>
<dbReference type="AlphaFoldDB" id="A0A2S5BH83"/>
<feature type="region of interest" description="Disordered" evidence="5">
    <location>
        <begin position="467"/>
        <end position="520"/>
    </location>
</feature>
<dbReference type="GO" id="GO:0030026">
    <property type="term" value="P:intracellular manganese ion homeostasis"/>
    <property type="evidence" value="ECO:0007669"/>
    <property type="project" value="TreeGrafter"/>
</dbReference>
<reference evidence="7 8" key="1">
    <citation type="journal article" date="2018" name="Front. Microbiol.">
        <title>Prospects for Fungal Bioremediation of Acidic Radioactive Waste Sites: Characterization and Genome Sequence of Rhodotorula taiwanensis MD1149.</title>
        <authorList>
            <person name="Tkavc R."/>
            <person name="Matrosova V.Y."/>
            <person name="Grichenko O.E."/>
            <person name="Gostincar C."/>
            <person name="Volpe R.P."/>
            <person name="Klimenkova P."/>
            <person name="Gaidamakova E.K."/>
            <person name="Zhou C.E."/>
            <person name="Stewart B.J."/>
            <person name="Lyman M.G."/>
            <person name="Malfatti S.A."/>
            <person name="Rubinfeld B."/>
            <person name="Courtot M."/>
            <person name="Singh J."/>
            <person name="Dalgard C.L."/>
            <person name="Hamilton T."/>
            <person name="Frey K.G."/>
            <person name="Gunde-Cimerman N."/>
            <person name="Dugan L."/>
            <person name="Daly M.J."/>
        </authorList>
    </citation>
    <scope>NUCLEOTIDE SEQUENCE [LARGE SCALE GENOMIC DNA]</scope>
    <source>
        <strain evidence="7 8">MD1149</strain>
    </source>
</reference>
<comment type="subcellular location">
    <subcellularLocation>
        <location evidence="1">Membrane</location>
        <topology evidence="1">Multi-pass membrane protein</topology>
    </subcellularLocation>
</comment>
<feature type="region of interest" description="Disordered" evidence="5">
    <location>
        <begin position="381"/>
        <end position="441"/>
    </location>
</feature>
<keyword evidence="3 6" id="KW-1133">Transmembrane helix</keyword>
<feature type="transmembrane region" description="Helical" evidence="6">
    <location>
        <begin position="150"/>
        <end position="169"/>
    </location>
</feature>
<dbReference type="OrthoDB" id="409173at2759"/>
<feature type="transmembrane region" description="Helical" evidence="6">
    <location>
        <begin position="229"/>
        <end position="249"/>
    </location>
</feature>
<keyword evidence="2 6" id="KW-0812">Transmembrane</keyword>
<dbReference type="NCBIfam" id="NF037982">
    <property type="entry name" value="Nramp_1"/>
    <property type="match status" value="1"/>
</dbReference>
<proteinExistence type="predicted"/>
<feature type="transmembrane region" description="Helical" evidence="6">
    <location>
        <begin position="706"/>
        <end position="729"/>
    </location>
</feature>
<dbReference type="PANTHER" id="PTHR11706">
    <property type="entry name" value="SOLUTE CARRIER PROTEIN FAMILY 11 MEMBER"/>
    <property type="match status" value="1"/>
</dbReference>
<dbReference type="EMBL" id="PJQD01000008">
    <property type="protein sequence ID" value="POY76130.1"/>
    <property type="molecule type" value="Genomic_DNA"/>
</dbReference>
<evidence type="ECO:0000256" key="5">
    <source>
        <dbReference type="SAM" id="MobiDB-lite"/>
    </source>
</evidence>
<evidence type="ECO:0000256" key="2">
    <source>
        <dbReference type="ARBA" id="ARBA00022692"/>
    </source>
</evidence>
<feature type="compositionally biased region" description="Basic and acidic residues" evidence="5">
    <location>
        <begin position="103"/>
        <end position="136"/>
    </location>
</feature>
<feature type="region of interest" description="Disordered" evidence="5">
    <location>
        <begin position="41"/>
        <end position="137"/>
    </location>
</feature>
<feature type="transmembrane region" description="Helical" evidence="6">
    <location>
        <begin position="820"/>
        <end position="840"/>
    </location>
</feature>
<accession>A0A2S5BH83</accession>
<feature type="transmembrane region" description="Helical" evidence="6">
    <location>
        <begin position="586"/>
        <end position="611"/>
    </location>
</feature>
<feature type="transmembrane region" description="Helical" evidence="6">
    <location>
        <begin position="181"/>
        <end position="200"/>
    </location>
</feature>
<evidence type="ECO:0000256" key="3">
    <source>
        <dbReference type="ARBA" id="ARBA00022989"/>
    </source>
</evidence>
<dbReference type="Pfam" id="PF01566">
    <property type="entry name" value="Nramp"/>
    <property type="match status" value="2"/>
</dbReference>
<comment type="caution">
    <text evidence="7">The sequence shown here is derived from an EMBL/GenBank/DDBJ whole genome shotgun (WGS) entry which is preliminary data.</text>
</comment>
<keyword evidence="4 6" id="KW-0472">Membrane</keyword>
<dbReference type="Proteomes" id="UP000237144">
    <property type="component" value="Unassembled WGS sequence"/>
</dbReference>
<dbReference type="PRINTS" id="PR00447">
    <property type="entry name" value="NATRESASSCMP"/>
</dbReference>
<feature type="region of interest" description="Disordered" evidence="5">
    <location>
        <begin position="533"/>
        <end position="570"/>
    </location>
</feature>
<dbReference type="GO" id="GO:0034755">
    <property type="term" value="P:iron ion transmembrane transport"/>
    <property type="evidence" value="ECO:0007669"/>
    <property type="project" value="TreeGrafter"/>
</dbReference>
<dbReference type="InterPro" id="IPR001046">
    <property type="entry name" value="NRAMP_fam"/>
</dbReference>
<name>A0A2S5BH83_9BASI</name>
<dbReference type="PANTHER" id="PTHR11706:SF101">
    <property type="entry name" value="MANGANESE TRANSPORTER SMF1"/>
    <property type="match status" value="1"/>
</dbReference>